<dbReference type="EC" id="2.5.1.141" evidence="3 14"/>
<protein>
    <recommendedName>
        <fullName evidence="11 14">Protoheme IX farnesyltransferase</fullName>
        <ecNumber evidence="3 14">2.5.1.141</ecNumber>
    </recommendedName>
    <alternativeName>
        <fullName evidence="12 14">Heme B farnesyltransferase</fullName>
    </alternativeName>
    <alternativeName>
        <fullName evidence="10 14">Heme O synthase</fullName>
    </alternativeName>
</protein>
<dbReference type="CDD" id="cd13957">
    <property type="entry name" value="PT_UbiA_Cox10"/>
    <property type="match status" value="1"/>
</dbReference>
<evidence type="ECO:0000256" key="7">
    <source>
        <dbReference type="ARBA" id="ARBA00022989"/>
    </source>
</evidence>
<dbReference type="InterPro" id="IPR044878">
    <property type="entry name" value="UbiA_sf"/>
</dbReference>
<comment type="function">
    <text evidence="14">Converts heme B (protoheme IX) to heme O by substitution of the vinyl group on carbon 2 of heme B porphyrin ring with a hydroxyethyl farnesyl side group.</text>
</comment>
<dbReference type="PANTHER" id="PTHR43448">
    <property type="entry name" value="PROTOHEME IX FARNESYLTRANSFERASE, MITOCHONDRIAL"/>
    <property type="match status" value="1"/>
</dbReference>
<dbReference type="Proteomes" id="UP001083770">
    <property type="component" value="Unassembled WGS sequence"/>
</dbReference>
<dbReference type="NCBIfam" id="TIGR01473">
    <property type="entry name" value="cyoE_ctaB"/>
    <property type="match status" value="1"/>
</dbReference>
<feature type="transmembrane region" description="Helical" evidence="14">
    <location>
        <begin position="297"/>
        <end position="324"/>
    </location>
</feature>
<feature type="transmembrane region" description="Helical" evidence="14">
    <location>
        <begin position="62"/>
        <end position="85"/>
    </location>
</feature>
<comment type="pathway">
    <text evidence="2 14">Porphyrin-containing compound metabolism; heme O biosynthesis; heme O from protoheme: step 1/1.</text>
</comment>
<dbReference type="HAMAP" id="MF_00154">
    <property type="entry name" value="CyoE_CtaB"/>
    <property type="match status" value="1"/>
</dbReference>
<name>A0ABT4LX97_9PROT</name>
<keyword evidence="6 14" id="KW-0812">Transmembrane</keyword>
<feature type="transmembrane region" description="Helical" evidence="14">
    <location>
        <begin position="135"/>
        <end position="153"/>
    </location>
</feature>
<sequence>MEHANPMSHVDTADMTSDAPRYATAGDYVQLMKPRIMMLVVFTGLAGLVSAVGVTGVSVNPLMAAIATLAIALGSGAAGAINMWYDADIDAIMKRTSTRPIPLGAVPREEAIALGLVMSGVSVLLMWLASNAVAAALLALSIAYYGWFYTMLLKRRTPQNIVIGGAAGAFPPVIGWAVVTGSAPLDAWLLFVIIFFWTPPHFWALSLLAHGEYKKANVPMLPVTHGAKTTRNQILAYSLLLAPLALAPVLTGLGGIIYAAAAAVLGLVFVKLAVDVWRSDAGAVPVQPEGAKAAKRLFAFSILYLFLLFAALILEHGFGAYFAMPGI</sequence>
<dbReference type="GO" id="GO:0008495">
    <property type="term" value="F:protoheme IX farnesyltransferase activity"/>
    <property type="evidence" value="ECO:0007669"/>
    <property type="project" value="UniProtKB-EC"/>
</dbReference>
<evidence type="ECO:0000313" key="15">
    <source>
        <dbReference type="EMBL" id="MCZ4298987.1"/>
    </source>
</evidence>
<accession>A0ABT4LX97</accession>
<keyword evidence="16" id="KW-1185">Reference proteome</keyword>
<evidence type="ECO:0000256" key="2">
    <source>
        <dbReference type="ARBA" id="ARBA00004919"/>
    </source>
</evidence>
<comment type="miscellaneous">
    <text evidence="14">Carbon 2 of the heme B porphyrin ring is defined according to the Fischer nomenclature.</text>
</comment>
<dbReference type="InterPro" id="IPR000537">
    <property type="entry name" value="UbiA_prenyltransferase"/>
</dbReference>
<proteinExistence type="inferred from homology"/>
<evidence type="ECO:0000256" key="10">
    <source>
        <dbReference type="ARBA" id="ARBA00030253"/>
    </source>
</evidence>
<evidence type="ECO:0000256" key="11">
    <source>
        <dbReference type="ARBA" id="ARBA00040810"/>
    </source>
</evidence>
<keyword evidence="8 14" id="KW-0350">Heme biosynthesis</keyword>
<evidence type="ECO:0000256" key="3">
    <source>
        <dbReference type="ARBA" id="ARBA00012292"/>
    </source>
</evidence>
<feature type="transmembrane region" description="Helical" evidence="14">
    <location>
        <begin position="160"/>
        <end position="181"/>
    </location>
</feature>
<feature type="transmembrane region" description="Helical" evidence="14">
    <location>
        <begin position="234"/>
        <end position="250"/>
    </location>
</feature>
<dbReference type="InterPro" id="IPR006369">
    <property type="entry name" value="Protohaem_IX_farnesylTrfase"/>
</dbReference>
<gene>
    <name evidence="15" type="primary">cyoE</name>
    <name evidence="14" type="synonym">ctaB</name>
    <name evidence="15" type="ORF">O4G74_13030</name>
</gene>
<dbReference type="PANTHER" id="PTHR43448:SF7">
    <property type="entry name" value="4-HYDROXYBENZOATE SOLANESYLTRANSFERASE"/>
    <property type="match status" value="1"/>
</dbReference>
<feature type="transmembrane region" description="Helical" evidence="14">
    <location>
        <begin position="256"/>
        <end position="277"/>
    </location>
</feature>
<dbReference type="InterPro" id="IPR030470">
    <property type="entry name" value="UbiA_prenylTrfase_CS"/>
</dbReference>
<comment type="catalytic activity">
    <reaction evidence="13 14">
        <text>heme b + (2E,6E)-farnesyl diphosphate + H2O = Fe(II)-heme o + diphosphate</text>
        <dbReference type="Rhea" id="RHEA:28070"/>
        <dbReference type="ChEBI" id="CHEBI:15377"/>
        <dbReference type="ChEBI" id="CHEBI:33019"/>
        <dbReference type="ChEBI" id="CHEBI:60344"/>
        <dbReference type="ChEBI" id="CHEBI:60530"/>
        <dbReference type="ChEBI" id="CHEBI:175763"/>
        <dbReference type="EC" id="2.5.1.141"/>
    </reaction>
</comment>
<evidence type="ECO:0000256" key="12">
    <source>
        <dbReference type="ARBA" id="ARBA00042475"/>
    </source>
</evidence>
<evidence type="ECO:0000256" key="5">
    <source>
        <dbReference type="ARBA" id="ARBA00022679"/>
    </source>
</evidence>
<dbReference type="Gene3D" id="1.10.357.140">
    <property type="entry name" value="UbiA prenyltransferase"/>
    <property type="match status" value="1"/>
</dbReference>
<evidence type="ECO:0000256" key="6">
    <source>
        <dbReference type="ARBA" id="ARBA00022692"/>
    </source>
</evidence>
<keyword evidence="7 14" id="KW-1133">Transmembrane helix</keyword>
<comment type="similarity">
    <text evidence="14">Belongs to the UbiA prenyltransferase family. Protoheme IX farnesyltransferase subfamily.</text>
</comment>
<evidence type="ECO:0000256" key="8">
    <source>
        <dbReference type="ARBA" id="ARBA00023133"/>
    </source>
</evidence>
<evidence type="ECO:0000256" key="14">
    <source>
        <dbReference type="HAMAP-Rule" id="MF_00154"/>
    </source>
</evidence>
<evidence type="ECO:0000256" key="9">
    <source>
        <dbReference type="ARBA" id="ARBA00023136"/>
    </source>
</evidence>
<reference evidence="15" key="1">
    <citation type="submission" date="2022-12" db="EMBL/GenBank/DDBJ databases">
        <title>Bacterial isolates from different developmental stages of Nematostella vectensis.</title>
        <authorList>
            <person name="Fraune S."/>
        </authorList>
    </citation>
    <scope>NUCLEOTIDE SEQUENCE</scope>
    <source>
        <strain evidence="15">G21632-S1</strain>
    </source>
</reference>
<keyword evidence="9 14" id="KW-0472">Membrane</keyword>
<dbReference type="PROSITE" id="PS00943">
    <property type="entry name" value="UBIA"/>
    <property type="match status" value="1"/>
</dbReference>
<comment type="caution">
    <text evidence="15">The sequence shown here is derived from an EMBL/GenBank/DDBJ whole genome shotgun (WGS) entry which is preliminary data.</text>
</comment>
<dbReference type="EMBL" id="JAPWGW010000004">
    <property type="protein sequence ID" value="MCZ4298987.1"/>
    <property type="molecule type" value="Genomic_DNA"/>
</dbReference>
<dbReference type="Pfam" id="PF01040">
    <property type="entry name" value="UbiA"/>
    <property type="match status" value="1"/>
</dbReference>
<keyword evidence="4 14" id="KW-1003">Cell membrane</keyword>
<feature type="transmembrane region" description="Helical" evidence="14">
    <location>
        <begin position="36"/>
        <end position="56"/>
    </location>
</feature>
<evidence type="ECO:0000256" key="1">
    <source>
        <dbReference type="ARBA" id="ARBA00004651"/>
    </source>
</evidence>
<feature type="transmembrane region" description="Helical" evidence="14">
    <location>
        <begin position="187"/>
        <end position="213"/>
    </location>
</feature>
<keyword evidence="5 14" id="KW-0808">Transferase</keyword>
<evidence type="ECO:0000256" key="4">
    <source>
        <dbReference type="ARBA" id="ARBA00022475"/>
    </source>
</evidence>
<evidence type="ECO:0000313" key="16">
    <source>
        <dbReference type="Proteomes" id="UP001083770"/>
    </source>
</evidence>
<evidence type="ECO:0000256" key="13">
    <source>
        <dbReference type="ARBA" id="ARBA00047690"/>
    </source>
</evidence>
<comment type="subcellular location">
    <subcellularLocation>
        <location evidence="1 14">Cell membrane</location>
        <topology evidence="1 14">Multi-pass membrane protein</topology>
    </subcellularLocation>
</comment>
<dbReference type="NCBIfam" id="NF003349">
    <property type="entry name" value="PRK04375.1-2"/>
    <property type="match status" value="1"/>
</dbReference>
<organism evidence="15 16">
    <name type="scientific">Henriciella marina</name>
    <dbReference type="NCBI Taxonomy" id="453851"/>
    <lineage>
        <taxon>Bacteria</taxon>
        <taxon>Pseudomonadati</taxon>
        <taxon>Pseudomonadota</taxon>
        <taxon>Alphaproteobacteria</taxon>
        <taxon>Hyphomonadales</taxon>
        <taxon>Hyphomonadaceae</taxon>
        <taxon>Henriciella</taxon>
    </lineage>
</organism>